<evidence type="ECO:0000313" key="3">
    <source>
        <dbReference type="Proteomes" id="UP000474778"/>
    </source>
</evidence>
<protein>
    <recommendedName>
        <fullName evidence="4">DUF2946 domain-containing protein</fullName>
    </recommendedName>
</protein>
<organism evidence="2 3">
    <name type="scientific">Shewanella insulae</name>
    <dbReference type="NCBI Taxonomy" id="2681496"/>
    <lineage>
        <taxon>Bacteria</taxon>
        <taxon>Pseudomonadati</taxon>
        <taxon>Pseudomonadota</taxon>
        <taxon>Gammaproteobacteria</taxon>
        <taxon>Alteromonadales</taxon>
        <taxon>Shewanellaceae</taxon>
        <taxon>Shewanella</taxon>
    </lineage>
</organism>
<dbReference type="AlphaFoldDB" id="A0A6L7HUI2"/>
<comment type="caution">
    <text evidence="2">The sequence shown here is derived from an EMBL/GenBank/DDBJ whole genome shotgun (WGS) entry which is preliminary data.</text>
</comment>
<accession>A0A6L7HUI2</accession>
<dbReference type="EMBL" id="WRPA01000002">
    <property type="protein sequence ID" value="MXR67833.1"/>
    <property type="molecule type" value="Genomic_DNA"/>
</dbReference>
<keyword evidence="3" id="KW-1185">Reference proteome</keyword>
<dbReference type="RefSeq" id="WP_160793813.1">
    <property type="nucleotide sequence ID" value="NZ_WRPA01000002.1"/>
</dbReference>
<name>A0A6L7HUI2_9GAMM</name>
<evidence type="ECO:0008006" key="4">
    <source>
        <dbReference type="Google" id="ProtNLM"/>
    </source>
</evidence>
<sequence>MSRFFRQLVHKIALMMIAVVALQFAGANLGAHQLHLGSHEEESETHPHLQFTAEVVSLAQCVDCQCAFDEPELETPHQHQISKTETQTFDLCLDCQCHGGHVTLVSQLALTPSVPVSDEPASARLHYLPPEQQAAYRPPIYLS</sequence>
<evidence type="ECO:0000256" key="1">
    <source>
        <dbReference type="SAM" id="SignalP"/>
    </source>
</evidence>
<proteinExistence type="predicted"/>
<evidence type="ECO:0000313" key="2">
    <source>
        <dbReference type="EMBL" id="MXR67833.1"/>
    </source>
</evidence>
<keyword evidence="1" id="KW-0732">Signal</keyword>
<gene>
    <name evidence="2" type="ORF">GNT65_03995</name>
</gene>
<dbReference type="Proteomes" id="UP000474778">
    <property type="component" value="Unassembled WGS sequence"/>
</dbReference>
<feature type="chain" id="PRO_5026741048" description="DUF2946 domain-containing protein" evidence="1">
    <location>
        <begin position="26"/>
        <end position="143"/>
    </location>
</feature>
<reference evidence="2 3" key="1">
    <citation type="submission" date="2019-12" db="EMBL/GenBank/DDBJ databases">
        <title>Shewanella insulae sp. nov., isolated from a tidal flat.</title>
        <authorList>
            <person name="Yoon J.-H."/>
        </authorList>
    </citation>
    <scope>NUCLEOTIDE SEQUENCE [LARGE SCALE GENOMIC DNA]</scope>
    <source>
        <strain evidence="2 3">JBTF-M18</strain>
    </source>
</reference>
<feature type="signal peptide" evidence="1">
    <location>
        <begin position="1"/>
        <end position="25"/>
    </location>
</feature>